<keyword evidence="5" id="KW-1185">Reference proteome</keyword>
<feature type="region of interest" description="Disordered" evidence="2">
    <location>
        <begin position="1"/>
        <end position="39"/>
    </location>
</feature>
<dbReference type="GO" id="GO:0016787">
    <property type="term" value="F:hydrolase activity"/>
    <property type="evidence" value="ECO:0007669"/>
    <property type="project" value="UniProtKB-KW"/>
</dbReference>
<evidence type="ECO:0000313" key="5">
    <source>
        <dbReference type="Proteomes" id="UP000662314"/>
    </source>
</evidence>
<dbReference type="AlphaFoldDB" id="A0A8J7LJD5"/>
<dbReference type="Gene3D" id="3.90.79.10">
    <property type="entry name" value="Nucleoside Triphosphate Pyrophosphohydrolase"/>
    <property type="match status" value="1"/>
</dbReference>
<name>A0A8J7LJD5_9NOST</name>
<gene>
    <name evidence="4" type="ORF">I8752_31560</name>
</gene>
<dbReference type="Proteomes" id="UP000662314">
    <property type="component" value="Unassembled WGS sequence"/>
</dbReference>
<sequence>MANDSNRFSSENEIKKTFDDPSSNPALPDGSGDGKSVGDKTFGKAHRYASGTYPDIAVNNNNVVVEVHQDGDDLRYRVGKVDDDKIAWSEKGHHYDLGDPPSVDINDNGLVVEVHKSQGLNATLWYRLGKVEGDKIAWRNENSIRYDSGEFPSVAINNKGIVVEVHQSQGDSLTLWYNIGHVEGDRIVWRNDGKSIEYESAYTPSVAITDDGLVVAAHHLEYPNYNVVQYRLGQIKGHTIDWFDGNRSHTHAIGANTSIAITNDRLIIEVHWAENLKYRLGRVRERTIDWFDKDRVKSYGDGSSPKVACNARFAVETHYTDKEDKLWSSVLTLPASHHHHPHHHHWHELHGENSYCRCACRSAGDNERKHDFHHTMKVKKGAPFLHATLTKNNHSIDFPDGAKLTVEGPDGTKYDHHIKEKDKLVVMHGDSVRCLIIKHPKPGDWKLTMTAPKGVGFHCECNTVPSKDVYDTITDTLSNSLEEMAVTQGDPVEFGVPAAYWGWAGIVLLGAMLLNIFTKLESLTDVSSEWMAESLDLDSRPVGKSGGKRPKKYSGKQRHSTGAGVAKTIGKKLKEGGKNKAAEFASDLAKSKKKGGDGRQVYAVAYNLRGDFIMCRKNRASYFYHRENADGGGDVYPEGSAIRHGGNDFALPGGGLEQGEPPLGGAQREFYEETNEFLDDWIMPEREHEGGRYLGVYFQLEQDELLSLFQRIRRNFRAGDLAAEAVRQHHYDENYRGLRNTFENAPHDNELGEAYLWNLEREWDTIRQWKDDGDKSWFYEILRDLRRRLGFGD</sequence>
<reference evidence="4 5" key="1">
    <citation type="journal article" date="2021" name="Int. J. Syst. Evol. Microbiol.">
        <title>Amazonocrinis nigriterrae gen. nov., sp. nov., Atlanticothrix silvestris gen. nov., sp. nov. and Dendronalium phyllosphericum gen. nov., sp. nov., nostocacean cyanobacteria from Brazilian environments.</title>
        <authorList>
            <person name="Alvarenga D.O."/>
            <person name="Andreote A.P.D."/>
            <person name="Branco L.H.Z."/>
            <person name="Delbaje E."/>
            <person name="Cruz R.B."/>
            <person name="Varani A.M."/>
            <person name="Fiore M.F."/>
        </authorList>
    </citation>
    <scope>NUCLEOTIDE SEQUENCE [LARGE SCALE GENOMIC DNA]</scope>
    <source>
        <strain evidence="4 5">CENA369</strain>
    </source>
</reference>
<evidence type="ECO:0000313" key="4">
    <source>
        <dbReference type="EMBL" id="MBH8577429.1"/>
    </source>
</evidence>
<dbReference type="PROSITE" id="PS51462">
    <property type="entry name" value="NUDIX"/>
    <property type="match status" value="1"/>
</dbReference>
<feature type="region of interest" description="Disordered" evidence="2">
    <location>
        <begin position="539"/>
        <end position="563"/>
    </location>
</feature>
<dbReference type="InterPro" id="IPR015797">
    <property type="entry name" value="NUDIX_hydrolase-like_dom_sf"/>
</dbReference>
<feature type="compositionally biased region" description="Basic residues" evidence="2">
    <location>
        <begin position="546"/>
        <end position="559"/>
    </location>
</feature>
<comment type="caution">
    <text evidence="4">The sequence shown here is derived from an EMBL/GenBank/DDBJ whole genome shotgun (WGS) entry which is preliminary data.</text>
</comment>
<organism evidence="4 5">
    <name type="scientific">Dendronalium phyllosphericum CENA369</name>
    <dbReference type="NCBI Taxonomy" id="1725256"/>
    <lineage>
        <taxon>Bacteria</taxon>
        <taxon>Bacillati</taxon>
        <taxon>Cyanobacteriota</taxon>
        <taxon>Cyanophyceae</taxon>
        <taxon>Nostocales</taxon>
        <taxon>Nostocaceae</taxon>
        <taxon>Dendronalium</taxon>
        <taxon>Dendronalium phyllosphericum</taxon>
    </lineage>
</organism>
<dbReference type="PROSITE" id="PS00893">
    <property type="entry name" value="NUDIX_BOX"/>
    <property type="match status" value="1"/>
</dbReference>
<dbReference type="CDD" id="cd02883">
    <property type="entry name" value="NUDIX_Hydrolase"/>
    <property type="match status" value="1"/>
</dbReference>
<keyword evidence="1 4" id="KW-0378">Hydrolase</keyword>
<proteinExistence type="predicted"/>
<accession>A0A8J7LJD5</accession>
<evidence type="ECO:0000259" key="3">
    <source>
        <dbReference type="PROSITE" id="PS51462"/>
    </source>
</evidence>
<protein>
    <submittedName>
        <fullName evidence="4">NUDIX hydrolase</fullName>
    </submittedName>
</protein>
<dbReference type="InterPro" id="IPR000086">
    <property type="entry name" value="NUDIX_hydrolase_dom"/>
</dbReference>
<evidence type="ECO:0000256" key="1">
    <source>
        <dbReference type="ARBA" id="ARBA00022801"/>
    </source>
</evidence>
<evidence type="ECO:0000256" key="2">
    <source>
        <dbReference type="SAM" id="MobiDB-lite"/>
    </source>
</evidence>
<dbReference type="RefSeq" id="WP_214436123.1">
    <property type="nucleotide sequence ID" value="NZ_CAWPUQ010000217.1"/>
</dbReference>
<feature type="compositionally biased region" description="Basic and acidic residues" evidence="2">
    <location>
        <begin position="10"/>
        <end position="19"/>
    </location>
</feature>
<dbReference type="SUPFAM" id="SSF55811">
    <property type="entry name" value="Nudix"/>
    <property type="match status" value="1"/>
</dbReference>
<feature type="domain" description="Nudix hydrolase" evidence="3">
    <location>
        <begin position="596"/>
        <end position="760"/>
    </location>
</feature>
<dbReference type="EMBL" id="JAECZA010000283">
    <property type="protein sequence ID" value="MBH8577429.1"/>
    <property type="molecule type" value="Genomic_DNA"/>
</dbReference>
<dbReference type="InterPro" id="IPR020084">
    <property type="entry name" value="NUDIX_hydrolase_CS"/>
</dbReference>